<dbReference type="RefSeq" id="WP_135271320.1">
    <property type="nucleotide sequence ID" value="NZ_SRIB01000009.1"/>
</dbReference>
<dbReference type="Pfam" id="PF06962">
    <property type="entry name" value="rRNA_methylase"/>
    <property type="match status" value="1"/>
</dbReference>
<evidence type="ECO:0000313" key="2">
    <source>
        <dbReference type="Proteomes" id="UP000298381"/>
    </source>
</evidence>
<dbReference type="InterPro" id="IPR029063">
    <property type="entry name" value="SAM-dependent_MTases_sf"/>
</dbReference>
<dbReference type="AlphaFoldDB" id="A0A4Z0D359"/>
<dbReference type="EMBL" id="SRIB01000009">
    <property type="protein sequence ID" value="TFZ39768.1"/>
    <property type="molecule type" value="Genomic_DNA"/>
</dbReference>
<accession>A0A4Z0D359</accession>
<dbReference type="CDD" id="cd02440">
    <property type="entry name" value="AdoMet_MTases"/>
    <property type="match status" value="1"/>
</dbReference>
<dbReference type="Proteomes" id="UP000298381">
    <property type="component" value="Unassembled WGS sequence"/>
</dbReference>
<keyword evidence="2" id="KW-1185">Reference proteome</keyword>
<sequence length="192" mass="21572">MKDYLNNVISIEDILIDRFVQSGNTCLDATVGNGNDIIKLSQKVGKNGKVYGFDIQEIAIEITKEKLTKADLLDQTVLINDSHTEVDKYIKEKIDFAIYNLGYLPGSHKDITTIASTTLESINKTLGLLKENGLVVIISYISHDGGFKEYTSVRSYLSLQDQKKYNIFEVNFINQVNNPPRLFCIENRGGKS</sequence>
<dbReference type="Gene3D" id="3.40.50.150">
    <property type="entry name" value="Vaccinia Virus protein VP39"/>
    <property type="match status" value="1"/>
</dbReference>
<keyword evidence="1" id="KW-0808">Transferase</keyword>
<evidence type="ECO:0000313" key="1">
    <source>
        <dbReference type="EMBL" id="TFZ39768.1"/>
    </source>
</evidence>
<organism evidence="1 2">
    <name type="scientific">Soehngenia longivitae</name>
    <dbReference type="NCBI Taxonomy" id="2562294"/>
    <lineage>
        <taxon>Bacteria</taxon>
        <taxon>Bacillati</taxon>
        <taxon>Bacillota</taxon>
        <taxon>Tissierellia</taxon>
        <taxon>Tissierellales</taxon>
        <taxon>Tissierellaceae</taxon>
        <taxon>Soehngenia</taxon>
    </lineage>
</organism>
<name>A0A4Z0D359_9FIRM</name>
<dbReference type="PANTHER" id="PTHR35276">
    <property type="entry name" value="S-ADENOSYL-L-METHIONINE-DEPENDENT METHYLTRANSFERASES SUPERFAMILY PROTEIN"/>
    <property type="match status" value="1"/>
</dbReference>
<gene>
    <name evidence="1" type="ORF">E4100_06970</name>
</gene>
<dbReference type="PANTHER" id="PTHR35276:SF1">
    <property type="entry name" value="TRNA (MNM(5)S(2)U34)-METHYLTRANSFERASE, CHLOROPLASTIC"/>
    <property type="match status" value="1"/>
</dbReference>
<comment type="caution">
    <text evidence="1">The sequence shown here is derived from an EMBL/GenBank/DDBJ whole genome shotgun (WGS) entry which is preliminary data.</text>
</comment>
<dbReference type="OrthoDB" id="9792989at2"/>
<proteinExistence type="predicted"/>
<keyword evidence="1" id="KW-0489">Methyltransferase</keyword>
<protein>
    <submittedName>
        <fullName evidence="1">Methyltransferase domain-containing protein</fullName>
    </submittedName>
</protein>
<dbReference type="GO" id="GO:0032259">
    <property type="term" value="P:methylation"/>
    <property type="evidence" value="ECO:0007669"/>
    <property type="project" value="UniProtKB-KW"/>
</dbReference>
<dbReference type="GO" id="GO:0008168">
    <property type="term" value="F:methyltransferase activity"/>
    <property type="evidence" value="ECO:0007669"/>
    <property type="project" value="UniProtKB-KW"/>
</dbReference>
<dbReference type="InterPro" id="IPR010719">
    <property type="entry name" value="MnmM_MeTrfase"/>
</dbReference>
<reference evidence="1 2" key="1">
    <citation type="submission" date="2019-03" db="EMBL/GenBank/DDBJ databases">
        <title>Draft genome sequence data and analysis of a Fermenting Bacterium, Soehngenia longevitae strain 1933PT, isolated from petroleum reservoir in Azerbaijan.</title>
        <authorList>
            <person name="Grouzdev D.S."/>
            <person name="Bidzhieva S.K."/>
            <person name="Sokolova D.S."/>
            <person name="Tourova T.P."/>
            <person name="Poltaraus A.B."/>
            <person name="Nazina T.N."/>
        </authorList>
    </citation>
    <scope>NUCLEOTIDE SEQUENCE [LARGE SCALE GENOMIC DNA]</scope>
    <source>
        <strain evidence="1 2">1933P</strain>
    </source>
</reference>
<dbReference type="SUPFAM" id="SSF53335">
    <property type="entry name" value="S-adenosyl-L-methionine-dependent methyltransferases"/>
    <property type="match status" value="1"/>
</dbReference>